<protein>
    <recommendedName>
        <fullName evidence="5">Cadherin domain-containing protein</fullName>
    </recommendedName>
</protein>
<dbReference type="Proteomes" id="UP000321570">
    <property type="component" value="Unassembled WGS sequence"/>
</dbReference>
<dbReference type="InterPro" id="IPR020894">
    <property type="entry name" value="Cadherin_CS"/>
</dbReference>
<gene>
    <name evidence="3" type="ORF">WMSIL1_LOCUS12268</name>
</gene>
<evidence type="ECO:0000256" key="2">
    <source>
        <dbReference type="ARBA" id="ARBA00023136"/>
    </source>
</evidence>
<evidence type="ECO:0000313" key="4">
    <source>
        <dbReference type="Proteomes" id="UP000321570"/>
    </source>
</evidence>
<evidence type="ECO:0000256" key="1">
    <source>
        <dbReference type="ARBA" id="ARBA00004370"/>
    </source>
</evidence>
<dbReference type="AlphaFoldDB" id="A0A564Z562"/>
<comment type="subcellular location">
    <subcellularLocation>
        <location evidence="1">Membrane</location>
    </subcellularLocation>
</comment>
<sequence length="61" mass="6854">MTSSFSLTIAVIDMNDNSPQIMVQQNHTVMENNKSNFPALQLLITDVDESICHCGLKVRLF</sequence>
<name>A0A564Z562_HYMDI</name>
<keyword evidence="4" id="KW-1185">Reference proteome</keyword>
<keyword evidence="2" id="KW-0472">Membrane</keyword>
<reference evidence="3 4" key="1">
    <citation type="submission" date="2019-07" db="EMBL/GenBank/DDBJ databases">
        <authorList>
            <person name="Jastrzebski P J."/>
            <person name="Paukszto L."/>
            <person name="Jastrzebski P J."/>
        </authorList>
    </citation>
    <scope>NUCLEOTIDE SEQUENCE [LARGE SCALE GENOMIC DNA]</scope>
    <source>
        <strain evidence="3 4">WMS-il1</strain>
    </source>
</reference>
<dbReference type="EMBL" id="CABIJS010000610">
    <property type="protein sequence ID" value="VUZ54143.1"/>
    <property type="molecule type" value="Genomic_DNA"/>
</dbReference>
<dbReference type="GO" id="GO:0005886">
    <property type="term" value="C:plasma membrane"/>
    <property type="evidence" value="ECO:0007669"/>
    <property type="project" value="InterPro"/>
</dbReference>
<evidence type="ECO:0000313" key="3">
    <source>
        <dbReference type="EMBL" id="VUZ54143.1"/>
    </source>
</evidence>
<dbReference type="PROSITE" id="PS00232">
    <property type="entry name" value="CADHERIN_1"/>
    <property type="match status" value="1"/>
</dbReference>
<organism evidence="3 4">
    <name type="scientific">Hymenolepis diminuta</name>
    <name type="common">Rat tapeworm</name>
    <dbReference type="NCBI Taxonomy" id="6216"/>
    <lineage>
        <taxon>Eukaryota</taxon>
        <taxon>Metazoa</taxon>
        <taxon>Spiralia</taxon>
        <taxon>Lophotrochozoa</taxon>
        <taxon>Platyhelminthes</taxon>
        <taxon>Cestoda</taxon>
        <taxon>Eucestoda</taxon>
        <taxon>Cyclophyllidea</taxon>
        <taxon>Hymenolepididae</taxon>
        <taxon>Hymenolepis</taxon>
    </lineage>
</organism>
<accession>A0A564Z562</accession>
<proteinExistence type="predicted"/>
<evidence type="ECO:0008006" key="5">
    <source>
        <dbReference type="Google" id="ProtNLM"/>
    </source>
</evidence>
<dbReference type="GO" id="GO:0007155">
    <property type="term" value="P:cell adhesion"/>
    <property type="evidence" value="ECO:0007669"/>
    <property type="project" value="InterPro"/>
</dbReference>